<comment type="subunit">
    <text evidence="4">Homodimer.</text>
</comment>
<feature type="domain" description="Pseudouridine synthase I TruA alpha/beta" evidence="6">
    <location>
        <begin position="180"/>
        <end position="289"/>
    </location>
</feature>
<gene>
    <name evidence="4 7" type="primary">truA</name>
    <name evidence="7" type="ORF">ACFQWG_07880</name>
</gene>
<keyword evidence="2 4" id="KW-0819">tRNA processing</keyword>
<dbReference type="InterPro" id="IPR020094">
    <property type="entry name" value="TruA/RsuA/RluB/E/F_N"/>
</dbReference>
<dbReference type="Pfam" id="PF01416">
    <property type="entry name" value="PseudoU_synth_1"/>
    <property type="match status" value="1"/>
</dbReference>
<dbReference type="PANTHER" id="PTHR11142">
    <property type="entry name" value="PSEUDOURIDYLATE SYNTHASE"/>
    <property type="match status" value="1"/>
</dbReference>
<protein>
    <recommendedName>
        <fullName evidence="4">tRNA pseudouridine synthase A</fullName>
        <ecNumber evidence="4">5.4.99.12</ecNumber>
    </recommendedName>
    <alternativeName>
        <fullName evidence="4">tRNA pseudouridine(38-40) synthase</fullName>
    </alternativeName>
    <alternativeName>
        <fullName evidence="4">tRNA pseudouridylate synthase I</fullName>
    </alternativeName>
    <alternativeName>
        <fullName evidence="4">tRNA-uridine isomerase I</fullName>
    </alternativeName>
</protein>
<dbReference type="RefSeq" id="WP_380974053.1">
    <property type="nucleotide sequence ID" value="NZ_JBHTEF010000001.1"/>
</dbReference>
<name>A0ABW2SLV1_9ACTO</name>
<keyword evidence="8" id="KW-1185">Reference proteome</keyword>
<accession>A0ABW2SLV1</accession>
<dbReference type="EC" id="5.4.99.12" evidence="4"/>
<comment type="caution">
    <text evidence="7">The sequence shown here is derived from an EMBL/GenBank/DDBJ whole genome shotgun (WGS) entry which is preliminary data.</text>
</comment>
<reference evidence="8" key="1">
    <citation type="journal article" date="2019" name="Int. J. Syst. Evol. Microbiol.">
        <title>The Global Catalogue of Microorganisms (GCM) 10K type strain sequencing project: providing services to taxonomists for standard genome sequencing and annotation.</title>
        <authorList>
            <consortium name="The Broad Institute Genomics Platform"/>
            <consortium name="The Broad Institute Genome Sequencing Center for Infectious Disease"/>
            <person name="Wu L."/>
            <person name="Ma J."/>
        </authorList>
    </citation>
    <scope>NUCLEOTIDE SEQUENCE [LARGE SCALE GENOMIC DNA]</scope>
    <source>
        <strain evidence="8">CCUG 56698</strain>
    </source>
</reference>
<sequence>MGAVSAPAALRVRLDLAYDGTDFHGWADQPGLRTVEGELASALATAARAPVRLTVAGRTDAGVHARHQVAHVDLPAEAWEGPDRGGPRRPPGEALVRRVNGILAQRHRQRVGGRRPGTACDLVVHRAARVSADFDARFSALGRHYSYRLCDEVRERDPLRRHDVLWLPGGPLDLDAMNVAAEALLGEHDFLAYCRPREGATTIRTLRELRVWRGTGSPEGESGAPVVVRVSADAFCHSMVRSLVGALIEVGRGRRSAAWPGELLEARSRTRAAPIAPACGLTLEGVDYPDEDQWAARAGLARHRRDQEEQCRGCGG</sequence>
<organism evidence="7 8">
    <name type="scientific">Schaalia naturae</name>
    <dbReference type="NCBI Taxonomy" id="635203"/>
    <lineage>
        <taxon>Bacteria</taxon>
        <taxon>Bacillati</taxon>
        <taxon>Actinomycetota</taxon>
        <taxon>Actinomycetes</taxon>
        <taxon>Actinomycetales</taxon>
        <taxon>Actinomycetaceae</taxon>
        <taxon>Schaalia</taxon>
    </lineage>
</organism>
<evidence type="ECO:0000259" key="6">
    <source>
        <dbReference type="Pfam" id="PF01416"/>
    </source>
</evidence>
<evidence type="ECO:0000256" key="2">
    <source>
        <dbReference type="ARBA" id="ARBA00022694"/>
    </source>
</evidence>
<dbReference type="HAMAP" id="MF_00171">
    <property type="entry name" value="TruA"/>
    <property type="match status" value="1"/>
</dbReference>
<dbReference type="InterPro" id="IPR001406">
    <property type="entry name" value="PsdUridine_synth_TruA"/>
</dbReference>
<comment type="catalytic activity">
    <reaction evidence="4 5">
        <text>uridine(38/39/40) in tRNA = pseudouridine(38/39/40) in tRNA</text>
        <dbReference type="Rhea" id="RHEA:22376"/>
        <dbReference type="Rhea" id="RHEA-COMP:10085"/>
        <dbReference type="Rhea" id="RHEA-COMP:10087"/>
        <dbReference type="ChEBI" id="CHEBI:65314"/>
        <dbReference type="ChEBI" id="CHEBI:65315"/>
        <dbReference type="EC" id="5.4.99.12"/>
    </reaction>
</comment>
<evidence type="ECO:0000256" key="3">
    <source>
        <dbReference type="ARBA" id="ARBA00023235"/>
    </source>
</evidence>
<keyword evidence="3 4" id="KW-0413">Isomerase</keyword>
<dbReference type="InterPro" id="IPR020097">
    <property type="entry name" value="PsdUridine_synth_TruA_a/b_dom"/>
</dbReference>
<feature type="active site" description="Nucleophile" evidence="4">
    <location>
        <position position="60"/>
    </location>
</feature>
<evidence type="ECO:0000256" key="1">
    <source>
        <dbReference type="ARBA" id="ARBA00009375"/>
    </source>
</evidence>
<evidence type="ECO:0000256" key="5">
    <source>
        <dbReference type="RuleBase" id="RU003792"/>
    </source>
</evidence>
<evidence type="ECO:0000313" key="7">
    <source>
        <dbReference type="EMBL" id="MFC7581114.1"/>
    </source>
</evidence>
<dbReference type="CDD" id="cd02570">
    <property type="entry name" value="PseudoU_synth_EcTruA"/>
    <property type="match status" value="1"/>
</dbReference>
<proteinExistence type="inferred from homology"/>
<dbReference type="SUPFAM" id="SSF55120">
    <property type="entry name" value="Pseudouridine synthase"/>
    <property type="match status" value="1"/>
</dbReference>
<evidence type="ECO:0000256" key="4">
    <source>
        <dbReference type="HAMAP-Rule" id="MF_00171"/>
    </source>
</evidence>
<dbReference type="InterPro" id="IPR020103">
    <property type="entry name" value="PsdUridine_synth_cat_dom_sf"/>
</dbReference>
<comment type="function">
    <text evidence="4">Formation of pseudouridine at positions 38, 39 and 40 in the anticodon stem and loop of transfer RNAs.</text>
</comment>
<comment type="caution">
    <text evidence="4">Lacks conserved residue(s) required for the propagation of feature annotation.</text>
</comment>
<dbReference type="GO" id="GO:0160147">
    <property type="term" value="F:tRNA pseudouridine(38-40) synthase activity"/>
    <property type="evidence" value="ECO:0007669"/>
    <property type="project" value="UniProtKB-EC"/>
</dbReference>
<dbReference type="Proteomes" id="UP001596527">
    <property type="component" value="Unassembled WGS sequence"/>
</dbReference>
<dbReference type="NCBIfam" id="TIGR00071">
    <property type="entry name" value="hisT_truA"/>
    <property type="match status" value="1"/>
</dbReference>
<dbReference type="PANTHER" id="PTHR11142:SF0">
    <property type="entry name" value="TRNA PSEUDOURIDINE SYNTHASE-LIKE 1"/>
    <property type="match status" value="1"/>
</dbReference>
<dbReference type="Gene3D" id="3.30.70.580">
    <property type="entry name" value="Pseudouridine synthase I, catalytic domain, N-terminal subdomain"/>
    <property type="match status" value="1"/>
</dbReference>
<comment type="similarity">
    <text evidence="1 4 5">Belongs to the tRNA pseudouridine synthase TruA family.</text>
</comment>
<dbReference type="EMBL" id="JBHTEF010000001">
    <property type="protein sequence ID" value="MFC7581114.1"/>
    <property type="molecule type" value="Genomic_DNA"/>
</dbReference>
<evidence type="ECO:0000313" key="8">
    <source>
        <dbReference type="Proteomes" id="UP001596527"/>
    </source>
</evidence>
<feature type="binding site" evidence="4">
    <location>
        <position position="145"/>
    </location>
    <ligand>
        <name>substrate</name>
    </ligand>
</feature>
<dbReference type="Gene3D" id="3.30.70.660">
    <property type="entry name" value="Pseudouridine synthase I, catalytic domain, C-terminal subdomain"/>
    <property type="match status" value="1"/>
</dbReference>
<dbReference type="InterPro" id="IPR020095">
    <property type="entry name" value="PsdUridine_synth_TruA_C"/>
</dbReference>